<dbReference type="RefSeq" id="WP_262686325.1">
    <property type="nucleotide sequence ID" value="NZ_JAOQIO010000094.1"/>
</dbReference>
<keyword evidence="4" id="KW-1185">Reference proteome</keyword>
<evidence type="ECO:0000256" key="1">
    <source>
        <dbReference type="ARBA" id="ARBA00010577"/>
    </source>
</evidence>
<organism evidence="3 4">
    <name type="scientific">Paenibacillus baimaensis</name>
    <dbReference type="NCBI Taxonomy" id="2982185"/>
    <lineage>
        <taxon>Bacteria</taxon>
        <taxon>Bacillati</taxon>
        <taxon>Bacillota</taxon>
        <taxon>Bacilli</taxon>
        <taxon>Bacillales</taxon>
        <taxon>Paenibacillaceae</taxon>
        <taxon>Paenibacillus</taxon>
    </lineage>
</organism>
<evidence type="ECO:0000313" key="3">
    <source>
        <dbReference type="EMBL" id="MCU6795337.1"/>
    </source>
</evidence>
<accession>A0ABT2UL69</accession>
<gene>
    <name evidence="3" type="ORF">OB236_24815</name>
</gene>
<proteinExistence type="inferred from homology"/>
<reference evidence="3 4" key="1">
    <citation type="submission" date="2022-09" db="EMBL/GenBank/DDBJ databases">
        <authorList>
            <person name="Han X.L."/>
            <person name="Wang Q."/>
            <person name="Lu T."/>
        </authorList>
    </citation>
    <scope>NUCLEOTIDE SEQUENCE [LARGE SCALE GENOMIC DNA]</scope>
    <source>
        <strain evidence="3 4">WQ 127069</strain>
    </source>
</reference>
<dbReference type="EMBL" id="JAOQIO010000094">
    <property type="protein sequence ID" value="MCU6795337.1"/>
    <property type="molecule type" value="Genomic_DNA"/>
</dbReference>
<keyword evidence="3" id="KW-0969">Cilium</keyword>
<name>A0ABT2UL69_9BACL</name>
<keyword evidence="3" id="KW-0282">Flagellum</keyword>
<sequence length="155" mass="17154">MADSPVSTKNIYPYYAKSNVDKAGKDTATKGQLGKDEFLKILMTQLKNQDPTDPLKDKEFIAQMAQFTSVEQLSNMTSELKLMRQSLGIASSLIGKEVQWSIPSTKTNEEPKIGTGVVESIIMKEGSQYALIKDEQVNLDSILRISNPVPEAVKE</sequence>
<comment type="similarity">
    <text evidence="1">Belongs to the FlgD family.</text>
</comment>
<keyword evidence="2" id="KW-1005">Bacterial flagellum biogenesis</keyword>
<dbReference type="Proteomes" id="UP001652445">
    <property type="component" value="Unassembled WGS sequence"/>
</dbReference>
<dbReference type="Pfam" id="PF03963">
    <property type="entry name" value="FlgD"/>
    <property type="match status" value="1"/>
</dbReference>
<keyword evidence="3" id="KW-0966">Cell projection</keyword>
<evidence type="ECO:0000313" key="4">
    <source>
        <dbReference type="Proteomes" id="UP001652445"/>
    </source>
</evidence>
<evidence type="ECO:0000256" key="2">
    <source>
        <dbReference type="ARBA" id="ARBA00022795"/>
    </source>
</evidence>
<protein>
    <submittedName>
        <fullName evidence="3">Flagellar hook capping protein</fullName>
    </submittedName>
</protein>
<comment type="caution">
    <text evidence="3">The sequence shown here is derived from an EMBL/GenBank/DDBJ whole genome shotgun (WGS) entry which is preliminary data.</text>
</comment>
<dbReference type="InterPro" id="IPR005648">
    <property type="entry name" value="FlgD"/>
</dbReference>